<keyword evidence="9" id="KW-1185">Reference proteome</keyword>
<dbReference type="Proteomes" id="UP000886523">
    <property type="component" value="Unassembled WGS sequence"/>
</dbReference>
<comment type="subcellular location">
    <subcellularLocation>
        <location evidence="1">Nucleus</location>
    </subcellularLocation>
</comment>
<keyword evidence="2 5" id="KW-0853">WD repeat</keyword>
<evidence type="ECO:0000256" key="2">
    <source>
        <dbReference type="ARBA" id="ARBA00022574"/>
    </source>
</evidence>
<dbReference type="AlphaFoldDB" id="A0A9P6DWI8"/>
<dbReference type="SMART" id="SM00320">
    <property type="entry name" value="WD40"/>
    <property type="match status" value="6"/>
</dbReference>
<keyword evidence="3" id="KW-0677">Repeat</keyword>
<keyword evidence="4" id="KW-0539">Nucleus</keyword>
<reference evidence="8" key="1">
    <citation type="journal article" date="2020" name="Nat. Commun.">
        <title>Large-scale genome sequencing of mycorrhizal fungi provides insights into the early evolution of symbiotic traits.</title>
        <authorList>
            <person name="Miyauchi S."/>
            <person name="Kiss E."/>
            <person name="Kuo A."/>
            <person name="Drula E."/>
            <person name="Kohler A."/>
            <person name="Sanchez-Garcia M."/>
            <person name="Morin E."/>
            <person name="Andreopoulos B."/>
            <person name="Barry K.W."/>
            <person name="Bonito G."/>
            <person name="Buee M."/>
            <person name="Carver A."/>
            <person name="Chen C."/>
            <person name="Cichocki N."/>
            <person name="Clum A."/>
            <person name="Culley D."/>
            <person name="Crous P.W."/>
            <person name="Fauchery L."/>
            <person name="Girlanda M."/>
            <person name="Hayes R.D."/>
            <person name="Keri Z."/>
            <person name="LaButti K."/>
            <person name="Lipzen A."/>
            <person name="Lombard V."/>
            <person name="Magnuson J."/>
            <person name="Maillard F."/>
            <person name="Murat C."/>
            <person name="Nolan M."/>
            <person name="Ohm R.A."/>
            <person name="Pangilinan J."/>
            <person name="Pereira M.F."/>
            <person name="Perotto S."/>
            <person name="Peter M."/>
            <person name="Pfister S."/>
            <person name="Riley R."/>
            <person name="Sitrit Y."/>
            <person name="Stielow J.B."/>
            <person name="Szollosi G."/>
            <person name="Zifcakova L."/>
            <person name="Stursova M."/>
            <person name="Spatafora J.W."/>
            <person name="Tedersoo L."/>
            <person name="Vaario L.M."/>
            <person name="Yamada A."/>
            <person name="Yan M."/>
            <person name="Wang P."/>
            <person name="Xu J."/>
            <person name="Bruns T."/>
            <person name="Baldrian P."/>
            <person name="Vilgalys R."/>
            <person name="Dunand C."/>
            <person name="Henrissat B."/>
            <person name="Grigoriev I.V."/>
            <person name="Hibbett D."/>
            <person name="Nagy L.G."/>
            <person name="Martin F.M."/>
        </authorList>
    </citation>
    <scope>NUCLEOTIDE SEQUENCE</scope>
    <source>
        <strain evidence="8">UP504</strain>
    </source>
</reference>
<name>A0A9P6DWI8_9AGAM</name>
<dbReference type="PANTHER" id="PTHR19855:SF11">
    <property type="entry name" value="RIBOSOME BIOGENESIS PROTEIN WDR12"/>
    <property type="match status" value="1"/>
</dbReference>
<evidence type="ECO:0000313" key="8">
    <source>
        <dbReference type="EMBL" id="KAF9517521.1"/>
    </source>
</evidence>
<dbReference type="PANTHER" id="PTHR19855">
    <property type="entry name" value="WD40 REPEAT PROTEIN 12, 37"/>
    <property type="match status" value="1"/>
</dbReference>
<evidence type="ECO:0000313" key="9">
    <source>
        <dbReference type="Proteomes" id="UP000886523"/>
    </source>
</evidence>
<evidence type="ECO:0000259" key="7">
    <source>
        <dbReference type="Pfam" id="PF08154"/>
    </source>
</evidence>
<evidence type="ECO:0000256" key="3">
    <source>
        <dbReference type="ARBA" id="ARBA00022737"/>
    </source>
</evidence>
<evidence type="ECO:0000256" key="5">
    <source>
        <dbReference type="PROSITE-ProRule" id="PRU00221"/>
    </source>
</evidence>
<dbReference type="Pfam" id="PF08154">
    <property type="entry name" value="NLE"/>
    <property type="match status" value="1"/>
</dbReference>
<dbReference type="OrthoDB" id="10251381at2759"/>
<comment type="caution">
    <text evidence="8">The sequence shown here is derived from an EMBL/GenBank/DDBJ whole genome shotgun (WGS) entry which is preliminary data.</text>
</comment>
<evidence type="ECO:0000256" key="1">
    <source>
        <dbReference type="ARBA" id="ARBA00004123"/>
    </source>
</evidence>
<dbReference type="InterPro" id="IPR015943">
    <property type="entry name" value="WD40/YVTN_repeat-like_dom_sf"/>
</dbReference>
<feature type="region of interest" description="Disordered" evidence="6">
    <location>
        <begin position="224"/>
        <end position="263"/>
    </location>
</feature>
<dbReference type="EMBL" id="MU128931">
    <property type="protein sequence ID" value="KAF9517521.1"/>
    <property type="molecule type" value="Genomic_DNA"/>
</dbReference>
<dbReference type="InterPro" id="IPR001680">
    <property type="entry name" value="WD40_rpt"/>
</dbReference>
<feature type="domain" description="NLE" evidence="7">
    <location>
        <begin position="9"/>
        <end position="68"/>
    </location>
</feature>
<proteinExistence type="predicted"/>
<feature type="repeat" description="WD" evidence="5">
    <location>
        <begin position="363"/>
        <end position="385"/>
    </location>
</feature>
<accession>A0A9P6DWI8</accession>
<dbReference type="Gene3D" id="2.130.10.10">
    <property type="entry name" value="YVTN repeat-like/Quinoprotein amine dehydrogenase"/>
    <property type="match status" value="1"/>
</dbReference>
<gene>
    <name evidence="8" type="ORF">BS47DRAFT_1375651</name>
</gene>
<organism evidence="8 9">
    <name type="scientific">Hydnum rufescens UP504</name>
    <dbReference type="NCBI Taxonomy" id="1448309"/>
    <lineage>
        <taxon>Eukaryota</taxon>
        <taxon>Fungi</taxon>
        <taxon>Dikarya</taxon>
        <taxon>Basidiomycota</taxon>
        <taxon>Agaricomycotina</taxon>
        <taxon>Agaricomycetes</taxon>
        <taxon>Cantharellales</taxon>
        <taxon>Hydnaceae</taxon>
        <taxon>Hydnum</taxon>
    </lineage>
</organism>
<dbReference type="InterPro" id="IPR012972">
    <property type="entry name" value="NLE"/>
</dbReference>
<dbReference type="InterPro" id="IPR036322">
    <property type="entry name" value="WD40_repeat_dom_sf"/>
</dbReference>
<feature type="repeat" description="WD" evidence="5">
    <location>
        <begin position="185"/>
        <end position="216"/>
    </location>
</feature>
<evidence type="ECO:0000256" key="4">
    <source>
        <dbReference type="ARBA" id="ARBA00023242"/>
    </source>
</evidence>
<protein>
    <recommendedName>
        <fullName evidence="7">NLE domain-containing protein</fullName>
    </recommendedName>
</protein>
<dbReference type="Pfam" id="PF00400">
    <property type="entry name" value="WD40"/>
    <property type="match status" value="4"/>
</dbReference>
<dbReference type="GO" id="GO:0005634">
    <property type="term" value="C:nucleus"/>
    <property type="evidence" value="ECO:0007669"/>
    <property type="project" value="UniProtKB-SubCell"/>
</dbReference>
<dbReference type="PROSITE" id="PS50082">
    <property type="entry name" value="WD_REPEATS_2"/>
    <property type="match status" value="2"/>
</dbReference>
<dbReference type="SUPFAM" id="SSF50978">
    <property type="entry name" value="WD40 repeat-like"/>
    <property type="match status" value="1"/>
</dbReference>
<evidence type="ECO:0000256" key="6">
    <source>
        <dbReference type="SAM" id="MobiDB-lite"/>
    </source>
</evidence>
<sequence>MESNNGRNVQVILKTQTSYQIPAEPYMLPVAFRRYHLSQLINQVLSLPTPVPFDFIINGEILSSTLGDWCVEKKLGEEEIIEIEYIPSVLPPQKISSLPHSDWVSSVSVAKKGYFLTGSYDTEVRVFNESHEVLHTVSGHTGPVSDVSWIPHQNPDAMLIISSSYDTTARISSIEGGTARGLASLHLHTASVSSIRANGSGTHLLTASWDHLIGLWTSDIPEEDEVPVPVSSEEPTRKRRKLATSSARTDVHPPKRKAPSTVLKSHTGRVSKALFSLDDDGKAFSSGWDCTVGLCTGTATSPERAMVDLALSADSRSILGGLCDRNVLLYSASDFPSNLQPIMFTNTSAPVAIQTHPTSPHHFLAACQDGMVRLWDIRSSKNAVASFEGFTDVSKRKITSVEWGREDVVAVGGEEGVCISRAAIR</sequence>